<protein>
    <recommendedName>
        <fullName evidence="5">Type IV pilus assembly protein PilM</fullName>
    </recommendedName>
</protein>
<keyword evidence="1" id="KW-0175">Coiled coil</keyword>
<feature type="compositionally biased region" description="Polar residues" evidence="2">
    <location>
        <begin position="86"/>
        <end position="95"/>
    </location>
</feature>
<name>A0A7V4U1D2_CALAY</name>
<feature type="transmembrane region" description="Helical" evidence="3">
    <location>
        <begin position="569"/>
        <end position="590"/>
    </location>
</feature>
<dbReference type="Proteomes" id="UP000885779">
    <property type="component" value="Unassembled WGS sequence"/>
</dbReference>
<feature type="region of interest" description="Disordered" evidence="2">
    <location>
        <begin position="30"/>
        <end position="180"/>
    </location>
</feature>
<dbReference type="PANTHER" id="PTHR32432:SF3">
    <property type="entry name" value="ETHANOLAMINE UTILIZATION PROTEIN EUTJ"/>
    <property type="match status" value="1"/>
</dbReference>
<accession>A0A7V4U1D2</accession>
<organism evidence="4">
    <name type="scientific">Caldithrix abyssi</name>
    <dbReference type="NCBI Taxonomy" id="187145"/>
    <lineage>
        <taxon>Bacteria</taxon>
        <taxon>Pseudomonadati</taxon>
        <taxon>Calditrichota</taxon>
        <taxon>Calditrichia</taxon>
        <taxon>Calditrichales</taxon>
        <taxon>Calditrichaceae</taxon>
        <taxon>Caldithrix</taxon>
    </lineage>
</organism>
<dbReference type="InterPro" id="IPR050696">
    <property type="entry name" value="FtsA/MreB"/>
</dbReference>
<reference evidence="4" key="1">
    <citation type="journal article" date="2020" name="mSystems">
        <title>Genome- and Community-Level Interaction Insights into Carbon Utilization and Element Cycling Functions of Hydrothermarchaeota in Hydrothermal Sediment.</title>
        <authorList>
            <person name="Zhou Z."/>
            <person name="Liu Y."/>
            <person name="Xu W."/>
            <person name="Pan J."/>
            <person name="Luo Z.H."/>
            <person name="Li M."/>
        </authorList>
    </citation>
    <scope>NUCLEOTIDE SEQUENCE [LARGE SCALE GENOMIC DNA]</scope>
    <source>
        <strain evidence="4">HyVt-577</strain>
    </source>
</reference>
<feature type="compositionally biased region" description="Basic and acidic residues" evidence="2">
    <location>
        <begin position="41"/>
        <end position="51"/>
    </location>
</feature>
<evidence type="ECO:0008006" key="5">
    <source>
        <dbReference type="Google" id="ProtNLM"/>
    </source>
</evidence>
<feature type="coiled-coil region" evidence="1">
    <location>
        <begin position="612"/>
        <end position="642"/>
    </location>
</feature>
<feature type="compositionally biased region" description="Low complexity" evidence="2">
    <location>
        <begin position="167"/>
        <end position="180"/>
    </location>
</feature>
<proteinExistence type="predicted"/>
<evidence type="ECO:0000313" key="4">
    <source>
        <dbReference type="EMBL" id="HGY55828.1"/>
    </source>
</evidence>
<comment type="caution">
    <text evidence="4">The sequence shown here is derived from an EMBL/GenBank/DDBJ whole genome shotgun (WGS) entry which is preliminary data.</text>
</comment>
<keyword evidence="3" id="KW-0812">Transmembrane</keyword>
<dbReference type="Gene3D" id="3.30.1490.300">
    <property type="match status" value="1"/>
</dbReference>
<dbReference type="EMBL" id="DRQG01000085">
    <property type="protein sequence ID" value="HGY55828.1"/>
    <property type="molecule type" value="Genomic_DNA"/>
</dbReference>
<evidence type="ECO:0000256" key="3">
    <source>
        <dbReference type="SAM" id="Phobius"/>
    </source>
</evidence>
<dbReference type="PANTHER" id="PTHR32432">
    <property type="entry name" value="CELL DIVISION PROTEIN FTSA-RELATED"/>
    <property type="match status" value="1"/>
</dbReference>
<evidence type="ECO:0000256" key="1">
    <source>
        <dbReference type="SAM" id="Coils"/>
    </source>
</evidence>
<gene>
    <name evidence="4" type="ORF">ENK44_09010</name>
</gene>
<evidence type="ECO:0000256" key="2">
    <source>
        <dbReference type="SAM" id="MobiDB-lite"/>
    </source>
</evidence>
<keyword evidence="3" id="KW-0472">Membrane</keyword>
<dbReference type="Gene3D" id="3.30.420.40">
    <property type="match status" value="2"/>
</dbReference>
<keyword evidence="3" id="KW-1133">Transmembrane helix</keyword>
<feature type="compositionally biased region" description="Basic and acidic residues" evidence="2">
    <location>
        <begin position="66"/>
        <end position="77"/>
    </location>
</feature>
<sequence>MVSKNNPNNSNDELQKFEDFLANTLDDIADKYSGKSVSPDDQTREISKKPDSNAQTENLSKLKKTYHPEVQSKEKKPVNPQKRAQRNASPNNISVKQKEKTLNQHGPHKTSKPQQTSVHAKDKGHSHGLSAKTDPALKTKTRQTKAIPKKEAGKVVGKTNPSRPRPDASAPKKQPKAKAAANAPARTYIFDRFYKKLSFSRQLQARYNLAFDIDADKIRYVVSKVSKDDIQVLKWGIQRFPSEEINRFKALQIAMETILTKEYKRGMSIHVSIFSPDISIRQVILPKIEKEAELRSALTIKNQNELPNFTDKTVWTYEIVEEFEDDGISKLRVLVTVVPEDLIANYVHVFKELKIRVNKLISRPAALQSAYKKMVFRPDKDLLIDISYDFTQICLMRNGFLEYIRNVGIGARNLETTIHEKNKDGNETDQDLTIPALGADKSQKVSSNLLRDRLMKKIKDLKKKQNPVLHTFFSEILRSMSFIQGRSTNYLVERIMITGYGVRKESLIPYLRSRLHLPMFILAPQFENLDKKTLDYTEYFSTIGTALHQEESCNILPKSYMTNILFAKLNWILTLIMITLICGFAYFSLLQYRETESKKKLIAQYEDNYERLNPIEGIYNKYKQEIEQLNNENRELRSYIKAGPPIIEVLRFFSNETPDNIRLESIQFVDIASDVKKYSKEEKVDKDYKYRIELNAVLMGDALMGDAFLINYINKLKSLNYFKHILLLNKNKIPENDEVLFTLDLYL</sequence>
<dbReference type="AlphaFoldDB" id="A0A7V4U1D2"/>